<dbReference type="PANTHER" id="PTHR18957">
    <property type="entry name" value="CENTLEIN"/>
    <property type="match status" value="1"/>
</dbReference>
<feature type="coiled-coil region" evidence="1">
    <location>
        <begin position="96"/>
        <end position="208"/>
    </location>
</feature>
<dbReference type="GO" id="GO:0005814">
    <property type="term" value="C:centriole"/>
    <property type="evidence" value="ECO:0007669"/>
    <property type="project" value="TreeGrafter"/>
</dbReference>
<evidence type="ECO:0000256" key="1">
    <source>
        <dbReference type="SAM" id="Coils"/>
    </source>
</evidence>
<protein>
    <submittedName>
        <fullName evidence="3">Uncharacterized protein</fullName>
    </submittedName>
</protein>
<reference evidence="3" key="1">
    <citation type="submission" date="2020-04" db="EMBL/GenBank/DDBJ databases">
        <authorList>
            <person name="Alioto T."/>
            <person name="Alioto T."/>
            <person name="Gomez Garrido J."/>
        </authorList>
    </citation>
    <scope>NUCLEOTIDE SEQUENCE</scope>
    <source>
        <strain evidence="3">A484AB</strain>
    </source>
</reference>
<dbReference type="GO" id="GO:0010457">
    <property type="term" value="P:centriole-centriole cohesion"/>
    <property type="evidence" value="ECO:0007669"/>
    <property type="project" value="TreeGrafter"/>
</dbReference>
<accession>A0A7D9HJA1</accession>
<feature type="coiled-coil region" evidence="1">
    <location>
        <begin position="238"/>
        <end position="265"/>
    </location>
</feature>
<dbReference type="AlphaFoldDB" id="A0A7D9HJA1"/>
<gene>
    <name evidence="3" type="ORF">PACLA_8A051856</name>
</gene>
<dbReference type="OrthoDB" id="10011458at2759"/>
<proteinExistence type="predicted"/>
<feature type="region of interest" description="Disordered" evidence="2">
    <location>
        <begin position="377"/>
        <end position="399"/>
    </location>
</feature>
<feature type="compositionally biased region" description="Polar residues" evidence="2">
    <location>
        <begin position="388"/>
        <end position="397"/>
    </location>
</feature>
<comment type="caution">
    <text evidence="3">The sequence shown here is derived from an EMBL/GenBank/DDBJ whole genome shotgun (WGS) entry which is preliminary data.</text>
</comment>
<dbReference type="GO" id="GO:0005813">
    <property type="term" value="C:centrosome"/>
    <property type="evidence" value="ECO:0007669"/>
    <property type="project" value="TreeGrafter"/>
</dbReference>
<name>A0A7D9HJA1_PARCT</name>
<keyword evidence="4" id="KW-1185">Reference proteome</keyword>
<dbReference type="EMBL" id="CACRXK020000936">
    <property type="protein sequence ID" value="CAB3985905.1"/>
    <property type="molecule type" value="Genomic_DNA"/>
</dbReference>
<dbReference type="Proteomes" id="UP001152795">
    <property type="component" value="Unassembled WGS sequence"/>
</dbReference>
<evidence type="ECO:0000313" key="4">
    <source>
        <dbReference type="Proteomes" id="UP001152795"/>
    </source>
</evidence>
<evidence type="ECO:0000256" key="2">
    <source>
        <dbReference type="SAM" id="MobiDB-lite"/>
    </source>
</evidence>
<sequence>MSAIEESDIEGLDINELLKENEALSENLSKCMEEKNFVWSLWKKLQTEKPDLSSFILEKVQGKHSNHFATFFREKEKNEVRDAKVLKILETKDLHIQQLERDKVVFDDDLKQKEDDMKAYSLRLHDLLIEKAELQENLESVKIEYEEKMKSLVEENGYLSEVVRARQIKLENDENAYQIKLDNVDKEKQELHNVIKDLELRVDKLNEEKMINSAIIEENIQLKNHLNHEDGMTTLRLRERQLQQHSNMNQENKELLNEKDALVHALRLELNELKLVHDQCAEYAKEQSTLIQNLQSLQIQTQTVIKAQEEKFTSEVIGLKEQLKDSNRLRETLEADMEQSKLQECETCTTLKEELQAVKDHNDELLETTQEKNRRISSLEKTLVANDNGKTGNSPSKTLERKCKSAKQKIFELQKVLEFKQNELDAVNGAHSNRLQRYKNLQHEHKIVLEQLKTFENASEDEAKNHVEEQCIPRASPRSLQNEDSDSVWNELQHFKTDYEKLRNERDDVMEEVDVLRVEHANDVTTIQELRMCLEDEKRGIG</sequence>
<feature type="coiled-coil region" evidence="1">
    <location>
        <begin position="492"/>
        <end position="519"/>
    </location>
</feature>
<keyword evidence="1" id="KW-0175">Coiled coil</keyword>
<evidence type="ECO:0000313" key="3">
    <source>
        <dbReference type="EMBL" id="CAB3985905.1"/>
    </source>
</evidence>
<dbReference type="InterPro" id="IPR038810">
    <property type="entry name" value="CNTLN"/>
</dbReference>
<organism evidence="3 4">
    <name type="scientific">Paramuricea clavata</name>
    <name type="common">Red gorgonian</name>
    <name type="synonym">Violescent sea-whip</name>
    <dbReference type="NCBI Taxonomy" id="317549"/>
    <lineage>
        <taxon>Eukaryota</taxon>
        <taxon>Metazoa</taxon>
        <taxon>Cnidaria</taxon>
        <taxon>Anthozoa</taxon>
        <taxon>Octocorallia</taxon>
        <taxon>Malacalcyonacea</taxon>
        <taxon>Plexauridae</taxon>
        <taxon>Paramuricea</taxon>
    </lineage>
</organism>
<dbReference type="PANTHER" id="PTHR18957:SF0">
    <property type="entry name" value="CENTLEIN"/>
    <property type="match status" value="1"/>
</dbReference>